<evidence type="ECO:0000256" key="3">
    <source>
        <dbReference type="SAM" id="MobiDB-lite"/>
    </source>
</evidence>
<dbReference type="Gene3D" id="3.40.50.720">
    <property type="entry name" value="NAD(P)-binding Rossmann-like Domain"/>
    <property type="match status" value="1"/>
</dbReference>
<comment type="similarity">
    <text evidence="1">Belongs to the short-chain dehydrogenases/reductases (SDR) family.</text>
</comment>
<accession>H0E884</accession>
<organism evidence="4 5">
    <name type="scientific">Patulibacter medicamentivorans</name>
    <dbReference type="NCBI Taxonomy" id="1097667"/>
    <lineage>
        <taxon>Bacteria</taxon>
        <taxon>Bacillati</taxon>
        <taxon>Actinomycetota</taxon>
        <taxon>Thermoleophilia</taxon>
        <taxon>Solirubrobacterales</taxon>
        <taxon>Patulibacteraceae</taxon>
        <taxon>Patulibacter</taxon>
    </lineage>
</organism>
<evidence type="ECO:0000313" key="5">
    <source>
        <dbReference type="Proteomes" id="UP000005143"/>
    </source>
</evidence>
<dbReference type="AlphaFoldDB" id="H0E884"/>
<dbReference type="GO" id="GO:0016491">
    <property type="term" value="F:oxidoreductase activity"/>
    <property type="evidence" value="ECO:0007669"/>
    <property type="project" value="UniProtKB-KW"/>
</dbReference>
<proteinExistence type="inferred from homology"/>
<name>H0E884_9ACTN</name>
<dbReference type="InterPro" id="IPR002347">
    <property type="entry name" value="SDR_fam"/>
</dbReference>
<dbReference type="OrthoDB" id="5241825at2"/>
<dbReference type="RefSeq" id="WP_007576718.1">
    <property type="nucleotide sequence ID" value="NZ_AGUD01000241.1"/>
</dbReference>
<dbReference type="CDD" id="cd05233">
    <property type="entry name" value="SDR_c"/>
    <property type="match status" value="1"/>
</dbReference>
<reference evidence="4 5" key="1">
    <citation type="journal article" date="2013" name="Biodegradation">
        <title>Quantitative proteomic analysis of ibuprofen-degrading Patulibacter sp. strain I11.</title>
        <authorList>
            <person name="Almeida B."/>
            <person name="Kjeldal H."/>
            <person name="Lolas I."/>
            <person name="Knudsen A.D."/>
            <person name="Carvalho G."/>
            <person name="Nielsen K.L."/>
            <person name="Barreto Crespo M.T."/>
            <person name="Stensballe A."/>
            <person name="Nielsen J.L."/>
        </authorList>
    </citation>
    <scope>NUCLEOTIDE SEQUENCE [LARGE SCALE GENOMIC DNA]</scope>
    <source>
        <strain evidence="4 5">I11</strain>
    </source>
</reference>
<keyword evidence="5" id="KW-1185">Reference proteome</keyword>
<dbReference type="InterPro" id="IPR036291">
    <property type="entry name" value="NAD(P)-bd_dom_sf"/>
</dbReference>
<dbReference type="PANTHER" id="PTHR43669:SF3">
    <property type="entry name" value="ALCOHOL DEHYDROGENASE, PUTATIVE (AFU_ORTHOLOGUE AFUA_3G03445)-RELATED"/>
    <property type="match status" value="1"/>
</dbReference>
<sequence>MALLDHLPGRGTPAPPARLDGRTTVVCGGAGEVGEGIVIALLAAGARVVVPSRGAERLQQLEHRLTEAGAAVERLVPVIGDLSGGDGAARRLAADVQRLAGPPDLVVAALGGWDAGPPLAELPLEDWERTVHDGLRSHHLAMRAFVPLLRDRRGAGYVMINGAAARYPVPGSGAVSTVAAGELMAAQVLAAEESGFGVQVEAYVLGPVGTRSRAESAPWMATAVQVGEVLADRAGRRLASGGPAGPATVIEILTSGDLQKGRDLPAGGVRGATAGRAGWVLWGLQTGGISRQVRRGAPPRG</sequence>
<feature type="region of interest" description="Disordered" evidence="3">
    <location>
        <begin position="1"/>
        <end position="20"/>
    </location>
</feature>
<evidence type="ECO:0000256" key="2">
    <source>
        <dbReference type="ARBA" id="ARBA00023002"/>
    </source>
</evidence>
<gene>
    <name evidence="4" type="ORF">PAI11_30450</name>
</gene>
<comment type="caution">
    <text evidence="4">The sequence shown here is derived from an EMBL/GenBank/DDBJ whole genome shotgun (WGS) entry which is preliminary data.</text>
</comment>
<evidence type="ECO:0000256" key="1">
    <source>
        <dbReference type="ARBA" id="ARBA00006484"/>
    </source>
</evidence>
<dbReference type="EMBL" id="AGUD01000241">
    <property type="protein sequence ID" value="EHN10085.1"/>
    <property type="molecule type" value="Genomic_DNA"/>
</dbReference>
<dbReference type="Pfam" id="PF00106">
    <property type="entry name" value="adh_short"/>
    <property type="match status" value="1"/>
</dbReference>
<dbReference type="PANTHER" id="PTHR43669">
    <property type="entry name" value="5-KETO-D-GLUCONATE 5-REDUCTASE"/>
    <property type="match status" value="1"/>
</dbReference>
<protein>
    <submittedName>
        <fullName evidence="4">Short-chain dehydrogenase/reductase SDR</fullName>
    </submittedName>
</protein>
<evidence type="ECO:0000313" key="4">
    <source>
        <dbReference type="EMBL" id="EHN10085.1"/>
    </source>
</evidence>
<dbReference type="SUPFAM" id="SSF51735">
    <property type="entry name" value="NAD(P)-binding Rossmann-fold domains"/>
    <property type="match status" value="1"/>
</dbReference>
<dbReference type="Proteomes" id="UP000005143">
    <property type="component" value="Unassembled WGS sequence"/>
</dbReference>
<keyword evidence="2" id="KW-0560">Oxidoreductase</keyword>